<name>A0A9P6QJ90_9FUNG</name>
<evidence type="ECO:0000259" key="3">
    <source>
        <dbReference type="PROSITE" id="PS50004"/>
    </source>
</evidence>
<dbReference type="EMBL" id="JAAAJB010000012">
    <property type="protein sequence ID" value="KAG0270087.1"/>
    <property type="molecule type" value="Genomic_DNA"/>
</dbReference>
<dbReference type="SUPFAM" id="SSF49562">
    <property type="entry name" value="C2 domain (Calcium/lipid-binding domain, CaLB)"/>
    <property type="match status" value="1"/>
</dbReference>
<keyword evidence="5" id="KW-1185">Reference proteome</keyword>
<gene>
    <name evidence="4" type="ORF">DFQ27_000745</name>
</gene>
<dbReference type="AlphaFoldDB" id="A0A9P6QJ90"/>
<evidence type="ECO:0000313" key="4">
    <source>
        <dbReference type="EMBL" id="KAG0270087.1"/>
    </source>
</evidence>
<evidence type="ECO:0000256" key="2">
    <source>
        <dbReference type="ARBA" id="ARBA00022837"/>
    </source>
</evidence>
<evidence type="ECO:0000256" key="1">
    <source>
        <dbReference type="ARBA" id="ARBA00022723"/>
    </source>
</evidence>
<proteinExistence type="predicted"/>
<dbReference type="SMART" id="SM00239">
    <property type="entry name" value="C2"/>
    <property type="match status" value="1"/>
</dbReference>
<keyword evidence="1" id="KW-0479">Metal-binding</keyword>
<dbReference type="CDD" id="cd00030">
    <property type="entry name" value="C2"/>
    <property type="match status" value="1"/>
</dbReference>
<dbReference type="InterPro" id="IPR035892">
    <property type="entry name" value="C2_domain_sf"/>
</dbReference>
<reference evidence="4" key="1">
    <citation type="journal article" date="2020" name="Fungal Divers.">
        <title>Resolving the Mortierellaceae phylogeny through synthesis of multi-gene phylogenetics and phylogenomics.</title>
        <authorList>
            <person name="Vandepol N."/>
            <person name="Liber J."/>
            <person name="Desiro A."/>
            <person name="Na H."/>
            <person name="Kennedy M."/>
            <person name="Barry K."/>
            <person name="Grigoriev I.V."/>
            <person name="Miller A.N."/>
            <person name="O'Donnell K."/>
            <person name="Stajich J.E."/>
            <person name="Bonito G."/>
        </authorList>
    </citation>
    <scope>NUCLEOTIDE SEQUENCE</scope>
    <source>
        <strain evidence="4">BC1065</strain>
    </source>
</reference>
<dbReference type="PANTHER" id="PTHR45911:SF4">
    <property type="entry name" value="MULTIPLE C2 AND TRANSMEMBRANE DOMAIN-CONTAINING PROTEIN"/>
    <property type="match status" value="1"/>
</dbReference>
<keyword evidence="2" id="KW-0106">Calcium</keyword>
<dbReference type="InterPro" id="IPR000008">
    <property type="entry name" value="C2_dom"/>
</dbReference>
<dbReference type="Proteomes" id="UP000807716">
    <property type="component" value="Unassembled WGS sequence"/>
</dbReference>
<evidence type="ECO:0000313" key="5">
    <source>
        <dbReference type="Proteomes" id="UP000807716"/>
    </source>
</evidence>
<dbReference type="OrthoDB" id="270970at2759"/>
<sequence>MHGKILDVTIHSAIGLDDVDKSGKNDPYVVVYTDLKNIKGTGGRTRALSGTKKPVWNETLSLEDIDNNTRYLYVDIMDKETTVDEPIGFAAIPLDQVTHATNHRFDGTFQVYTYKGKAKGTIDITLIMRERGQPQQNVDSSHCNFRDGVTVIDEAHKSHIKSLDRMENLADVLQVAAAVGGLFAASKFLGGGDDKKKAAKEH</sequence>
<dbReference type="PANTHER" id="PTHR45911">
    <property type="entry name" value="C2 DOMAIN-CONTAINING PROTEIN"/>
    <property type="match status" value="1"/>
</dbReference>
<dbReference type="PROSITE" id="PS50004">
    <property type="entry name" value="C2"/>
    <property type="match status" value="1"/>
</dbReference>
<organism evidence="4 5">
    <name type="scientific">Actinomortierella ambigua</name>
    <dbReference type="NCBI Taxonomy" id="1343610"/>
    <lineage>
        <taxon>Eukaryota</taxon>
        <taxon>Fungi</taxon>
        <taxon>Fungi incertae sedis</taxon>
        <taxon>Mucoromycota</taxon>
        <taxon>Mortierellomycotina</taxon>
        <taxon>Mortierellomycetes</taxon>
        <taxon>Mortierellales</taxon>
        <taxon>Mortierellaceae</taxon>
        <taxon>Actinomortierella</taxon>
    </lineage>
</organism>
<protein>
    <recommendedName>
        <fullName evidence="3">C2 domain-containing protein</fullName>
    </recommendedName>
</protein>
<dbReference type="Pfam" id="PF00168">
    <property type="entry name" value="C2"/>
    <property type="match status" value="1"/>
</dbReference>
<dbReference type="GO" id="GO:0005509">
    <property type="term" value="F:calcium ion binding"/>
    <property type="evidence" value="ECO:0007669"/>
    <property type="project" value="TreeGrafter"/>
</dbReference>
<accession>A0A9P6QJ90</accession>
<dbReference type="GO" id="GO:0016020">
    <property type="term" value="C:membrane"/>
    <property type="evidence" value="ECO:0007669"/>
    <property type="project" value="TreeGrafter"/>
</dbReference>
<comment type="caution">
    <text evidence="4">The sequence shown here is derived from an EMBL/GenBank/DDBJ whole genome shotgun (WGS) entry which is preliminary data.</text>
</comment>
<feature type="domain" description="C2" evidence="3">
    <location>
        <begin position="1"/>
        <end position="109"/>
    </location>
</feature>
<dbReference type="Gene3D" id="2.60.40.150">
    <property type="entry name" value="C2 domain"/>
    <property type="match status" value="1"/>
</dbReference>